<evidence type="ECO:0008006" key="5">
    <source>
        <dbReference type="Google" id="ProtNLM"/>
    </source>
</evidence>
<feature type="region of interest" description="Disordered" evidence="1">
    <location>
        <begin position="59"/>
        <end position="86"/>
    </location>
</feature>
<keyword evidence="2" id="KW-0472">Membrane</keyword>
<proteinExistence type="predicted"/>
<protein>
    <recommendedName>
        <fullName evidence="5">Secreted protein</fullName>
    </recommendedName>
</protein>
<evidence type="ECO:0000256" key="2">
    <source>
        <dbReference type="SAM" id="Phobius"/>
    </source>
</evidence>
<name>A0ABW4EX73_9PSEU</name>
<feature type="transmembrane region" description="Helical" evidence="2">
    <location>
        <begin position="33"/>
        <end position="55"/>
    </location>
</feature>
<gene>
    <name evidence="3" type="ORF">ACFSJD_15520</name>
</gene>
<dbReference type="EMBL" id="JBHUCO010000015">
    <property type="protein sequence ID" value="MFD1518905.1"/>
    <property type="molecule type" value="Genomic_DNA"/>
</dbReference>
<sequence length="86" mass="8773">MNAKHLTITAAALSTLVVLGVASSASPEFKHHATTVCVVLLGLISLSGIAAALVLGRTEPNPKAPAERASAARTTTRSGQYIGAHR</sequence>
<accession>A0ABW4EX73</accession>
<reference evidence="4" key="1">
    <citation type="journal article" date="2019" name="Int. J. Syst. Evol. Microbiol.">
        <title>The Global Catalogue of Microorganisms (GCM) 10K type strain sequencing project: providing services to taxonomists for standard genome sequencing and annotation.</title>
        <authorList>
            <consortium name="The Broad Institute Genomics Platform"/>
            <consortium name="The Broad Institute Genome Sequencing Center for Infectious Disease"/>
            <person name="Wu L."/>
            <person name="Ma J."/>
        </authorList>
    </citation>
    <scope>NUCLEOTIDE SEQUENCE [LARGE SCALE GENOMIC DNA]</scope>
    <source>
        <strain evidence="4">CCM 7043</strain>
    </source>
</reference>
<dbReference type="RefSeq" id="WP_344718197.1">
    <property type="nucleotide sequence ID" value="NZ_BAAAUS010000001.1"/>
</dbReference>
<keyword evidence="4" id="KW-1185">Reference proteome</keyword>
<evidence type="ECO:0000313" key="4">
    <source>
        <dbReference type="Proteomes" id="UP001597114"/>
    </source>
</evidence>
<organism evidence="3 4">
    <name type="scientific">Pseudonocardia yunnanensis</name>
    <dbReference type="NCBI Taxonomy" id="58107"/>
    <lineage>
        <taxon>Bacteria</taxon>
        <taxon>Bacillati</taxon>
        <taxon>Actinomycetota</taxon>
        <taxon>Actinomycetes</taxon>
        <taxon>Pseudonocardiales</taxon>
        <taxon>Pseudonocardiaceae</taxon>
        <taxon>Pseudonocardia</taxon>
    </lineage>
</organism>
<keyword evidence="2" id="KW-1133">Transmembrane helix</keyword>
<dbReference type="Proteomes" id="UP001597114">
    <property type="component" value="Unassembled WGS sequence"/>
</dbReference>
<evidence type="ECO:0000313" key="3">
    <source>
        <dbReference type="EMBL" id="MFD1518905.1"/>
    </source>
</evidence>
<keyword evidence="2" id="KW-0812">Transmembrane</keyword>
<feature type="compositionally biased region" description="Low complexity" evidence="1">
    <location>
        <begin position="68"/>
        <end position="78"/>
    </location>
</feature>
<comment type="caution">
    <text evidence="3">The sequence shown here is derived from an EMBL/GenBank/DDBJ whole genome shotgun (WGS) entry which is preliminary data.</text>
</comment>
<evidence type="ECO:0000256" key="1">
    <source>
        <dbReference type="SAM" id="MobiDB-lite"/>
    </source>
</evidence>